<dbReference type="PANTHER" id="PTHR34473:SF2">
    <property type="entry name" value="UPF0699 TRANSMEMBRANE PROTEIN YDBT"/>
    <property type="match status" value="1"/>
</dbReference>
<dbReference type="AlphaFoldDB" id="A0AAE6JLT6"/>
<keyword evidence="1" id="KW-0472">Membrane</keyword>
<keyword evidence="1" id="KW-1133">Transmembrane helix</keyword>
<protein>
    <submittedName>
        <fullName evidence="3">PH domain-containing protein</fullName>
    </submittedName>
</protein>
<accession>A0AAE6JLT6</accession>
<evidence type="ECO:0000256" key="1">
    <source>
        <dbReference type="SAM" id="Phobius"/>
    </source>
</evidence>
<organism evidence="3 4">
    <name type="scientific">Mucilaginibacter rubeus</name>
    <dbReference type="NCBI Taxonomy" id="2027860"/>
    <lineage>
        <taxon>Bacteria</taxon>
        <taxon>Pseudomonadati</taxon>
        <taxon>Bacteroidota</taxon>
        <taxon>Sphingobacteriia</taxon>
        <taxon>Sphingobacteriales</taxon>
        <taxon>Sphingobacteriaceae</taxon>
        <taxon>Mucilaginibacter</taxon>
    </lineage>
</organism>
<dbReference type="Proteomes" id="UP000250557">
    <property type="component" value="Chromosome"/>
</dbReference>
<feature type="transmembrane region" description="Helical" evidence="1">
    <location>
        <begin position="12"/>
        <end position="31"/>
    </location>
</feature>
<dbReference type="RefSeq" id="WP_112653880.1">
    <property type="nucleotide sequence ID" value="NZ_CP043451.1"/>
</dbReference>
<proteinExistence type="predicted"/>
<name>A0AAE6JLT6_9SPHI</name>
<sequence>MNMISIRPSAIYALLMVIPFILLALLFFALAARLVPALILISVLCSAIGFYRYWKVRRTIYNLDAEVLHISTGIFLRRTDSLELYRVKDYVVTRNLLMQLFGLMNLTLLTTDLTGPVIILRGIPQSDLPEVIRERVQRARGNSKIVELN</sequence>
<dbReference type="InterPro" id="IPR005182">
    <property type="entry name" value="YdbS-like_PH"/>
</dbReference>
<dbReference type="Pfam" id="PF03703">
    <property type="entry name" value="bPH_2"/>
    <property type="match status" value="1"/>
</dbReference>
<dbReference type="PANTHER" id="PTHR34473">
    <property type="entry name" value="UPF0699 TRANSMEMBRANE PROTEIN YDBS"/>
    <property type="match status" value="1"/>
</dbReference>
<reference evidence="3 4" key="1">
    <citation type="submission" date="2019-08" db="EMBL/GenBank/DDBJ databases">
        <title>Comparative genome analysis confer to the adaptation heavy metal polluted environment.</title>
        <authorList>
            <person name="Li Y."/>
        </authorList>
    </citation>
    <scope>NUCLEOTIDE SEQUENCE [LARGE SCALE GENOMIC DNA]</scope>
    <source>
        <strain evidence="3 4">P2</strain>
    </source>
</reference>
<gene>
    <name evidence="3" type="ORF">DIU31_031825</name>
</gene>
<feature type="transmembrane region" description="Helical" evidence="1">
    <location>
        <begin position="37"/>
        <end position="54"/>
    </location>
</feature>
<feature type="domain" description="YdbS-like PH" evidence="2">
    <location>
        <begin position="57"/>
        <end position="125"/>
    </location>
</feature>
<dbReference type="EMBL" id="CP043451">
    <property type="protein sequence ID" value="QEM07870.1"/>
    <property type="molecule type" value="Genomic_DNA"/>
</dbReference>
<evidence type="ECO:0000259" key="2">
    <source>
        <dbReference type="Pfam" id="PF03703"/>
    </source>
</evidence>
<evidence type="ECO:0000313" key="3">
    <source>
        <dbReference type="EMBL" id="QEM07870.1"/>
    </source>
</evidence>
<keyword evidence="1" id="KW-0812">Transmembrane</keyword>
<evidence type="ECO:0000313" key="4">
    <source>
        <dbReference type="Proteomes" id="UP000250557"/>
    </source>
</evidence>